<dbReference type="PATRIC" id="fig|1279009.4.peg.2774"/>
<keyword evidence="3" id="KW-1185">Reference proteome</keyword>
<evidence type="ECO:0000259" key="1">
    <source>
        <dbReference type="Pfam" id="PF03190"/>
    </source>
</evidence>
<protein>
    <recommendedName>
        <fullName evidence="1">Spermatogenesis-associated protein 20-like TRX domain-containing protein</fullName>
    </recommendedName>
</protein>
<dbReference type="InterPro" id="IPR004879">
    <property type="entry name" value="Ssp411-like_TRX"/>
</dbReference>
<dbReference type="InterPro" id="IPR036249">
    <property type="entry name" value="Thioredoxin-like_sf"/>
</dbReference>
<evidence type="ECO:0000313" key="3">
    <source>
        <dbReference type="Proteomes" id="UP000011910"/>
    </source>
</evidence>
<sequence>MEHESFGNEGVARLMNEHFVPIKLDREERPDIDQIYMDAIQAMGLQGGWPLNVFLTPAQKPFYGGTYFPRQQWEQLLQNIADAWAKNRPALEESSEKFADALSASDVERFRLQQHPLQITRLKLEHLFSSFQKKFDTKRGGLQGAPKFPMPSHWQFLLHLQLASGEQKSVGSGRTHPAGNGLGRTLRPAGRRLCPLLGRC</sequence>
<dbReference type="Proteomes" id="UP000011910">
    <property type="component" value="Unassembled WGS sequence"/>
</dbReference>
<dbReference type="PANTHER" id="PTHR42899">
    <property type="entry name" value="SPERMATOGENESIS-ASSOCIATED PROTEIN 20"/>
    <property type="match status" value="1"/>
</dbReference>
<dbReference type="EMBL" id="AODQ01000072">
    <property type="protein sequence ID" value="EMR02126.1"/>
    <property type="molecule type" value="Genomic_DNA"/>
</dbReference>
<dbReference type="InterPro" id="IPR024705">
    <property type="entry name" value="Ssp411"/>
</dbReference>
<accession>M7N4H2</accession>
<gene>
    <name evidence="2" type="ORF">ADICEAN_02737</name>
</gene>
<dbReference type="Pfam" id="PF03190">
    <property type="entry name" value="Thioredox_DsbH"/>
    <property type="match status" value="1"/>
</dbReference>
<dbReference type="PANTHER" id="PTHR42899:SF1">
    <property type="entry name" value="SPERMATOGENESIS-ASSOCIATED PROTEIN 20"/>
    <property type="match status" value="1"/>
</dbReference>
<proteinExistence type="predicted"/>
<dbReference type="Gene3D" id="3.40.30.10">
    <property type="entry name" value="Glutaredoxin"/>
    <property type="match status" value="1"/>
</dbReference>
<name>M7N4H2_9BACT</name>
<dbReference type="SUPFAM" id="SSF52833">
    <property type="entry name" value="Thioredoxin-like"/>
    <property type="match status" value="1"/>
</dbReference>
<reference evidence="2 3" key="1">
    <citation type="journal article" date="2013" name="Genome Announc.">
        <title>Draft Genome Sequence of Cesiribacter andamanensis Strain AMV16T, Isolated from a Soil Sample from a Mud Volcano in the Andaman Islands, India.</title>
        <authorList>
            <person name="Shivaji S."/>
            <person name="Ara S."/>
            <person name="Begum Z."/>
            <person name="Srinivas T.N."/>
            <person name="Singh A."/>
            <person name="Kumar Pinnaka A."/>
        </authorList>
    </citation>
    <scope>NUCLEOTIDE SEQUENCE [LARGE SCALE GENOMIC DNA]</scope>
    <source>
        <strain evidence="2 3">AMV16</strain>
    </source>
</reference>
<dbReference type="eggNOG" id="COG1331">
    <property type="taxonomic scope" value="Bacteria"/>
</dbReference>
<feature type="domain" description="Spermatogenesis-associated protein 20-like TRX" evidence="1">
    <location>
        <begin position="1"/>
        <end position="102"/>
    </location>
</feature>
<organism evidence="2 3">
    <name type="scientific">Cesiribacter andamanensis AMV16</name>
    <dbReference type="NCBI Taxonomy" id="1279009"/>
    <lineage>
        <taxon>Bacteria</taxon>
        <taxon>Pseudomonadati</taxon>
        <taxon>Bacteroidota</taxon>
        <taxon>Cytophagia</taxon>
        <taxon>Cytophagales</taxon>
        <taxon>Cesiribacteraceae</taxon>
        <taxon>Cesiribacter</taxon>
    </lineage>
</organism>
<dbReference type="AlphaFoldDB" id="M7N4H2"/>
<comment type="caution">
    <text evidence="2">The sequence shown here is derived from an EMBL/GenBank/DDBJ whole genome shotgun (WGS) entry which is preliminary data.</text>
</comment>
<dbReference type="STRING" id="1279009.ADICEAN_02737"/>
<evidence type="ECO:0000313" key="2">
    <source>
        <dbReference type="EMBL" id="EMR02126.1"/>
    </source>
</evidence>